<protein>
    <recommendedName>
        <fullName evidence="1">HTH cro/C1-type domain-containing protein</fullName>
    </recommendedName>
</protein>
<reference evidence="2" key="1">
    <citation type="journal article" date="2021" name="Proc. Natl. Acad. Sci. U.S.A.">
        <title>A Catalog of Tens of Thousands of Viruses from Human Metagenomes Reveals Hidden Associations with Chronic Diseases.</title>
        <authorList>
            <person name="Tisza M.J."/>
            <person name="Buck C.B."/>
        </authorList>
    </citation>
    <scope>NUCLEOTIDE SEQUENCE</scope>
    <source>
        <strain evidence="2">Ct9MV2</strain>
    </source>
</reference>
<organism evidence="2">
    <name type="scientific">Myoviridae sp. ct9MV2</name>
    <dbReference type="NCBI Taxonomy" id="2826625"/>
    <lineage>
        <taxon>Viruses</taxon>
        <taxon>Duplodnaviria</taxon>
        <taxon>Heunggongvirae</taxon>
        <taxon>Uroviricota</taxon>
        <taxon>Caudoviricetes</taxon>
    </lineage>
</organism>
<name>A0A8S5NBS7_9CAUD</name>
<dbReference type="PROSITE" id="PS50943">
    <property type="entry name" value="HTH_CROC1"/>
    <property type="match status" value="1"/>
</dbReference>
<dbReference type="InterPro" id="IPR001387">
    <property type="entry name" value="Cro/C1-type_HTH"/>
</dbReference>
<sequence length="149" mass="16809">MAKNITSDQKKELAKILYTKENLTQAEIAERVGTSRVTIGKWIKGENWEMLKVSITITKEEQLKNLYRQLAELNEVIGNRENGERFPSAGEADTISKLANAIKKMESDVGLDDIISVLSGLLKWLRTFDLEKTKELAPILDAFVKSKLT</sequence>
<dbReference type="CDD" id="cd00093">
    <property type="entry name" value="HTH_XRE"/>
    <property type="match status" value="1"/>
</dbReference>
<dbReference type="Gene3D" id="1.10.10.60">
    <property type="entry name" value="Homeodomain-like"/>
    <property type="match status" value="1"/>
</dbReference>
<proteinExistence type="predicted"/>
<feature type="domain" description="HTH cro/C1-type" evidence="1">
    <location>
        <begin position="15"/>
        <end position="47"/>
    </location>
</feature>
<dbReference type="EMBL" id="BK015132">
    <property type="protein sequence ID" value="DAD92293.1"/>
    <property type="molecule type" value="Genomic_DNA"/>
</dbReference>
<evidence type="ECO:0000313" key="2">
    <source>
        <dbReference type="EMBL" id="DAD92293.1"/>
    </source>
</evidence>
<evidence type="ECO:0000259" key="1">
    <source>
        <dbReference type="PROSITE" id="PS50943"/>
    </source>
</evidence>
<accession>A0A8S5NBS7</accession>
<dbReference type="Pfam" id="PF01381">
    <property type="entry name" value="HTH_3"/>
    <property type="match status" value="1"/>
</dbReference>